<evidence type="ECO:0000313" key="3">
    <source>
        <dbReference type="EMBL" id="MFC3861309.1"/>
    </source>
</evidence>
<evidence type="ECO:0000256" key="2">
    <source>
        <dbReference type="SAM" id="Phobius"/>
    </source>
</evidence>
<keyword evidence="4" id="KW-1185">Reference proteome</keyword>
<comment type="caution">
    <text evidence="3">The sequence shown here is derived from an EMBL/GenBank/DDBJ whole genome shotgun (WGS) entry which is preliminary data.</text>
</comment>
<dbReference type="Proteomes" id="UP001595748">
    <property type="component" value="Unassembled WGS sequence"/>
</dbReference>
<dbReference type="EMBL" id="JBHRZF010000135">
    <property type="protein sequence ID" value="MFC3861309.1"/>
    <property type="molecule type" value="Genomic_DNA"/>
</dbReference>
<feature type="transmembrane region" description="Helical" evidence="2">
    <location>
        <begin position="330"/>
        <end position="354"/>
    </location>
</feature>
<reference evidence="4" key="1">
    <citation type="journal article" date="2019" name="Int. J. Syst. Evol. Microbiol.">
        <title>The Global Catalogue of Microorganisms (GCM) 10K type strain sequencing project: providing services to taxonomists for standard genome sequencing and annotation.</title>
        <authorList>
            <consortium name="The Broad Institute Genomics Platform"/>
            <consortium name="The Broad Institute Genome Sequencing Center for Infectious Disease"/>
            <person name="Wu L."/>
            <person name="Ma J."/>
        </authorList>
    </citation>
    <scope>NUCLEOTIDE SEQUENCE [LARGE SCALE GENOMIC DNA]</scope>
    <source>
        <strain evidence="4">CCTCC AB 2013263</strain>
    </source>
</reference>
<organism evidence="3 4">
    <name type="scientific">Deinococcus antarcticus</name>
    <dbReference type="NCBI Taxonomy" id="1298767"/>
    <lineage>
        <taxon>Bacteria</taxon>
        <taxon>Thermotogati</taxon>
        <taxon>Deinococcota</taxon>
        <taxon>Deinococci</taxon>
        <taxon>Deinococcales</taxon>
        <taxon>Deinococcaceae</taxon>
        <taxon>Deinococcus</taxon>
    </lineage>
</organism>
<keyword evidence="2" id="KW-1133">Transmembrane helix</keyword>
<keyword evidence="2" id="KW-0472">Membrane</keyword>
<feature type="transmembrane region" description="Helical" evidence="2">
    <location>
        <begin position="229"/>
        <end position="262"/>
    </location>
</feature>
<feature type="transmembrane region" description="Helical" evidence="2">
    <location>
        <begin position="107"/>
        <end position="126"/>
    </location>
</feature>
<feature type="transmembrane region" description="Helical" evidence="2">
    <location>
        <begin position="274"/>
        <end position="297"/>
    </location>
</feature>
<proteinExistence type="predicted"/>
<feature type="transmembrane region" description="Helical" evidence="2">
    <location>
        <begin position="58"/>
        <end position="76"/>
    </location>
</feature>
<feature type="transmembrane region" description="Helical" evidence="2">
    <location>
        <begin position="180"/>
        <end position="202"/>
    </location>
</feature>
<sequence>MTDPPDFIPISEPGTAGASGGMPYGRPVNEVKPGVVGLAPMPQVRTFPLSFTGTSAEFFRIWIVNVALSVVTLGLYTPWARVRTRQYYYGNTWVDGHNFEYTANPWALLRGYLLVAGFFGAYSAAVQFQFQGWEWVVGIVIGLFVLLYPWLVRQSLRFLARSTVHRGLHFSFQGRMGEAYVSYGLANVAAGIVFPALPWAWFMQRRYQIAGVRYGQAQGHFRGDIAPFYLIGLTGLGLTIGGFLLLGLLAVLGVGIFSALDLGRLRDWEDLSPGAMASIVALAGLAYLALLLVYLGAWQYVRAAIMKYVLNHVELGGVVRLGATFNPWTLVWITLSNTVAQVLTLGLLTPWAAVRRMKYLAPNIQVRAIADLDDFTADAGSQESALGEAATELLDINLGF</sequence>
<feature type="region of interest" description="Disordered" evidence="1">
    <location>
        <begin position="1"/>
        <end position="23"/>
    </location>
</feature>
<dbReference type="InterPro" id="IPR010295">
    <property type="entry name" value="DUF898"/>
</dbReference>
<gene>
    <name evidence="3" type="ORF">ACFOPQ_11110</name>
</gene>
<protein>
    <submittedName>
        <fullName evidence="3">YjgN family protein</fullName>
    </submittedName>
</protein>
<evidence type="ECO:0000313" key="4">
    <source>
        <dbReference type="Proteomes" id="UP001595748"/>
    </source>
</evidence>
<feature type="transmembrane region" description="Helical" evidence="2">
    <location>
        <begin position="132"/>
        <end position="151"/>
    </location>
</feature>
<accession>A0ABV8A6L4</accession>
<dbReference type="RefSeq" id="WP_380078075.1">
    <property type="nucleotide sequence ID" value="NZ_JBHRZF010000135.1"/>
</dbReference>
<keyword evidence="2" id="KW-0812">Transmembrane</keyword>
<dbReference type="Pfam" id="PF05987">
    <property type="entry name" value="DUF898"/>
    <property type="match status" value="1"/>
</dbReference>
<name>A0ABV8A6L4_9DEIO</name>
<evidence type="ECO:0000256" key="1">
    <source>
        <dbReference type="SAM" id="MobiDB-lite"/>
    </source>
</evidence>